<dbReference type="GO" id="GO:0008198">
    <property type="term" value="F:ferrous iron binding"/>
    <property type="evidence" value="ECO:0007669"/>
    <property type="project" value="InterPro"/>
</dbReference>
<keyword evidence="6 8" id="KW-0560">Oxidoreductase</keyword>
<evidence type="ECO:0000313" key="11">
    <source>
        <dbReference type="Proteomes" id="UP000502508"/>
    </source>
</evidence>
<accession>A0A6F8XSE8</accession>
<evidence type="ECO:0000256" key="3">
    <source>
        <dbReference type="ARBA" id="ARBA00022723"/>
    </source>
</evidence>
<dbReference type="InterPro" id="IPR029068">
    <property type="entry name" value="Glyas_Bleomycin-R_OHBP_Dase"/>
</dbReference>
<proteinExistence type="inferred from homology"/>
<keyword evidence="7 8" id="KW-0408">Iron</keyword>
<evidence type="ECO:0000313" key="10">
    <source>
        <dbReference type="EMBL" id="BCB76671.1"/>
    </source>
</evidence>
<dbReference type="PROSITE" id="PS00082">
    <property type="entry name" value="EXTRADIOL_DIOXYGENAS"/>
    <property type="match status" value="1"/>
</dbReference>
<sequence>MSEPLAPPQSLNHVAYPTWSSQATYDFYTGVLNCQFLAAIQLDQVPSTGSPTPFLHTFYGFESGEAIAFFEVEGMERPESDPIPSWVRHLALNVASTEDLHRWIDRLKAAGVETLGVVDHDGTWESLYFFDPNGVRIELTVQHRPLNDLDRAEGLETLRRWNERQSVRA</sequence>
<keyword evidence="5 8" id="KW-0223">Dioxygenase</keyword>
<protein>
    <recommendedName>
        <fullName evidence="9">VOC domain-containing protein</fullName>
    </recommendedName>
</protein>
<evidence type="ECO:0000256" key="4">
    <source>
        <dbReference type="ARBA" id="ARBA00022797"/>
    </source>
</evidence>
<dbReference type="InterPro" id="IPR000486">
    <property type="entry name" value="Xdiol_ring_cleave_dOase_1/2"/>
</dbReference>
<dbReference type="RefSeq" id="WP_173036669.1">
    <property type="nucleotide sequence ID" value="NZ_AP022870.1"/>
</dbReference>
<dbReference type="GO" id="GO:0051213">
    <property type="term" value="F:dioxygenase activity"/>
    <property type="evidence" value="ECO:0007669"/>
    <property type="project" value="UniProtKB-KW"/>
</dbReference>
<evidence type="ECO:0000256" key="8">
    <source>
        <dbReference type="RuleBase" id="RU000683"/>
    </source>
</evidence>
<feature type="domain" description="VOC" evidence="9">
    <location>
        <begin position="10"/>
        <end position="142"/>
    </location>
</feature>
<dbReference type="Gene3D" id="3.10.180.10">
    <property type="entry name" value="2,3-Dihydroxybiphenyl 1,2-Dioxygenase, domain 1"/>
    <property type="match status" value="1"/>
</dbReference>
<dbReference type="SUPFAM" id="SSF54593">
    <property type="entry name" value="Glyoxalase/Bleomycin resistance protein/Dihydroxybiphenyl dioxygenase"/>
    <property type="match status" value="1"/>
</dbReference>
<dbReference type="KEGG" id="pfla:Pflav_030810"/>
<evidence type="ECO:0000256" key="2">
    <source>
        <dbReference type="ARBA" id="ARBA00008784"/>
    </source>
</evidence>
<dbReference type="EMBL" id="AP022870">
    <property type="protein sequence ID" value="BCB76671.1"/>
    <property type="molecule type" value="Genomic_DNA"/>
</dbReference>
<reference evidence="10 11" key="2">
    <citation type="submission" date="2020-03" db="EMBL/GenBank/DDBJ databases">
        <authorList>
            <person name="Ichikawa N."/>
            <person name="Kimura A."/>
            <person name="Kitahashi Y."/>
            <person name="Uohara A."/>
        </authorList>
    </citation>
    <scope>NUCLEOTIDE SEQUENCE [LARGE SCALE GENOMIC DNA]</scope>
    <source>
        <strain evidence="10 11">NBRC 107702</strain>
    </source>
</reference>
<gene>
    <name evidence="10" type="ORF">Pflav_030810</name>
</gene>
<dbReference type="CDD" id="cd06587">
    <property type="entry name" value="VOC"/>
    <property type="match status" value="1"/>
</dbReference>
<dbReference type="Proteomes" id="UP000502508">
    <property type="component" value="Chromosome"/>
</dbReference>
<dbReference type="Pfam" id="PF00903">
    <property type="entry name" value="Glyoxalase"/>
    <property type="match status" value="1"/>
</dbReference>
<dbReference type="AlphaFoldDB" id="A0A6F8XSE8"/>
<evidence type="ECO:0000256" key="7">
    <source>
        <dbReference type="ARBA" id="ARBA00023004"/>
    </source>
</evidence>
<keyword evidence="3" id="KW-0479">Metal-binding</keyword>
<dbReference type="InterPro" id="IPR037523">
    <property type="entry name" value="VOC_core"/>
</dbReference>
<evidence type="ECO:0000256" key="1">
    <source>
        <dbReference type="ARBA" id="ARBA00001954"/>
    </source>
</evidence>
<dbReference type="PROSITE" id="PS51819">
    <property type="entry name" value="VOC"/>
    <property type="match status" value="1"/>
</dbReference>
<comment type="cofactor">
    <cofactor evidence="1 8">
        <name>Fe(2+)</name>
        <dbReference type="ChEBI" id="CHEBI:29033"/>
    </cofactor>
</comment>
<reference evidence="10 11" key="1">
    <citation type="submission" date="2020-03" db="EMBL/GenBank/DDBJ databases">
        <title>Whole genome shotgun sequence of Phytohabitans flavus NBRC 107702.</title>
        <authorList>
            <person name="Komaki H."/>
            <person name="Tamura T."/>
        </authorList>
    </citation>
    <scope>NUCLEOTIDE SEQUENCE [LARGE SCALE GENOMIC DNA]</scope>
    <source>
        <strain evidence="10 11">NBRC 107702</strain>
    </source>
</reference>
<organism evidence="10 11">
    <name type="scientific">Phytohabitans flavus</name>
    <dbReference type="NCBI Taxonomy" id="1076124"/>
    <lineage>
        <taxon>Bacteria</taxon>
        <taxon>Bacillati</taxon>
        <taxon>Actinomycetota</taxon>
        <taxon>Actinomycetes</taxon>
        <taxon>Micromonosporales</taxon>
        <taxon>Micromonosporaceae</taxon>
    </lineage>
</organism>
<comment type="similarity">
    <text evidence="2 8">Belongs to the extradiol ring-cleavage dioxygenase family.</text>
</comment>
<name>A0A6F8XSE8_9ACTN</name>
<evidence type="ECO:0000256" key="5">
    <source>
        <dbReference type="ARBA" id="ARBA00022964"/>
    </source>
</evidence>
<dbReference type="InterPro" id="IPR004360">
    <property type="entry name" value="Glyas_Fos-R_dOase_dom"/>
</dbReference>
<evidence type="ECO:0000259" key="9">
    <source>
        <dbReference type="PROSITE" id="PS51819"/>
    </source>
</evidence>
<keyword evidence="4 8" id="KW-0058">Aromatic hydrocarbons catabolism</keyword>
<evidence type="ECO:0000256" key="6">
    <source>
        <dbReference type="ARBA" id="ARBA00023002"/>
    </source>
</evidence>
<keyword evidence="11" id="KW-1185">Reference proteome</keyword>